<dbReference type="InterPro" id="IPR037523">
    <property type="entry name" value="VOC_core"/>
</dbReference>
<proteinExistence type="predicted"/>
<sequence>MGSPFAWYDLTTTTDDADNVRTFYSDLLGWTIAPADGSGPYLGWIMDGEQPWAAIVEADTAATGRWVPYVQVEDLDKAVEQATALGATVVAGKTDGPAGTAVTISDPGGAVLALWTPYPGKP</sequence>
<dbReference type="Pfam" id="PF18029">
    <property type="entry name" value="Glyoxalase_6"/>
    <property type="match status" value="1"/>
</dbReference>
<evidence type="ECO:0000259" key="1">
    <source>
        <dbReference type="PROSITE" id="PS51819"/>
    </source>
</evidence>
<feature type="domain" description="VOC" evidence="1">
    <location>
        <begin position="4"/>
        <end position="117"/>
    </location>
</feature>
<dbReference type="InterPro" id="IPR041581">
    <property type="entry name" value="Glyoxalase_6"/>
</dbReference>
<keyword evidence="3" id="KW-1185">Reference proteome</keyword>
<dbReference type="AlphaFoldDB" id="A0A6H9YL91"/>
<dbReference type="Proteomes" id="UP000468735">
    <property type="component" value="Unassembled WGS sequence"/>
</dbReference>
<dbReference type="Gene3D" id="3.10.180.10">
    <property type="entry name" value="2,3-Dihydroxybiphenyl 1,2-Dioxygenase, domain 1"/>
    <property type="match status" value="1"/>
</dbReference>
<dbReference type="InterPro" id="IPR052164">
    <property type="entry name" value="Anthracycline_SecMetBiosynth"/>
</dbReference>
<protein>
    <recommendedName>
        <fullName evidence="1">VOC domain-containing protein</fullName>
    </recommendedName>
</protein>
<gene>
    <name evidence="2" type="ORF">F8566_45490</name>
</gene>
<dbReference type="EMBL" id="WBMT01000031">
    <property type="protein sequence ID" value="KAB2340130.1"/>
    <property type="molecule type" value="Genomic_DNA"/>
</dbReference>
<accession>A0A6H9YL91</accession>
<dbReference type="PANTHER" id="PTHR33993">
    <property type="entry name" value="GLYOXALASE-RELATED"/>
    <property type="match status" value="1"/>
</dbReference>
<organism evidence="2 3">
    <name type="scientific">Actinomadura rudentiformis</name>
    <dbReference type="NCBI Taxonomy" id="359158"/>
    <lineage>
        <taxon>Bacteria</taxon>
        <taxon>Bacillati</taxon>
        <taxon>Actinomycetota</taxon>
        <taxon>Actinomycetes</taxon>
        <taxon>Streptosporangiales</taxon>
        <taxon>Thermomonosporaceae</taxon>
        <taxon>Actinomadura</taxon>
    </lineage>
</organism>
<dbReference type="OrthoDB" id="9798201at2"/>
<dbReference type="SUPFAM" id="SSF54593">
    <property type="entry name" value="Glyoxalase/Bleomycin resistance protein/Dihydroxybiphenyl dioxygenase"/>
    <property type="match status" value="1"/>
</dbReference>
<reference evidence="2 3" key="1">
    <citation type="submission" date="2019-09" db="EMBL/GenBank/DDBJ databases">
        <title>Actinomadura physcomitrii sp. nov., a novel actinomycete isolated from moss [Physcomitrium sphaericum (Ludw) Fuernr].</title>
        <authorList>
            <person name="Zhuang X."/>
            <person name="Liu C."/>
        </authorList>
    </citation>
    <scope>NUCLEOTIDE SEQUENCE [LARGE SCALE GENOMIC DNA]</scope>
    <source>
        <strain evidence="2 3">HMC1</strain>
    </source>
</reference>
<comment type="caution">
    <text evidence="2">The sequence shown here is derived from an EMBL/GenBank/DDBJ whole genome shotgun (WGS) entry which is preliminary data.</text>
</comment>
<dbReference type="PANTHER" id="PTHR33993:SF14">
    <property type="entry name" value="GB|AAF24581.1"/>
    <property type="match status" value="1"/>
</dbReference>
<dbReference type="RefSeq" id="WP_151569936.1">
    <property type="nucleotide sequence ID" value="NZ_WBMT01000031.1"/>
</dbReference>
<dbReference type="InterPro" id="IPR029068">
    <property type="entry name" value="Glyas_Bleomycin-R_OHBP_Dase"/>
</dbReference>
<evidence type="ECO:0000313" key="2">
    <source>
        <dbReference type="EMBL" id="KAB2340130.1"/>
    </source>
</evidence>
<evidence type="ECO:0000313" key="3">
    <source>
        <dbReference type="Proteomes" id="UP000468735"/>
    </source>
</evidence>
<name>A0A6H9YL91_9ACTN</name>
<dbReference type="PROSITE" id="PS51819">
    <property type="entry name" value="VOC"/>
    <property type="match status" value="1"/>
</dbReference>